<dbReference type="InterPro" id="IPR051326">
    <property type="entry name" value="Kynurenine-oxoglutarate_AT"/>
</dbReference>
<dbReference type="AlphaFoldDB" id="A0A1G5XV20"/>
<accession>A0A1G5XV20</accession>
<comment type="similarity">
    <text evidence="2">Belongs to the class-I pyridoxal-phosphate-dependent aminotransferase family.</text>
</comment>
<organism evidence="7 8">
    <name type="scientific">Algoriphagus alkaliphilus</name>
    <dbReference type="NCBI Taxonomy" id="279824"/>
    <lineage>
        <taxon>Bacteria</taxon>
        <taxon>Pseudomonadati</taxon>
        <taxon>Bacteroidota</taxon>
        <taxon>Cytophagia</taxon>
        <taxon>Cytophagales</taxon>
        <taxon>Cyclobacteriaceae</taxon>
        <taxon>Algoriphagus</taxon>
    </lineage>
</organism>
<dbReference type="GO" id="GO:0016212">
    <property type="term" value="F:kynurenine-oxoglutarate transaminase activity"/>
    <property type="evidence" value="ECO:0007669"/>
    <property type="project" value="TreeGrafter"/>
</dbReference>
<dbReference type="STRING" id="279824.SAMN03080617_02000"/>
<dbReference type="SUPFAM" id="SSF53383">
    <property type="entry name" value="PLP-dependent transferases"/>
    <property type="match status" value="1"/>
</dbReference>
<evidence type="ECO:0000256" key="3">
    <source>
        <dbReference type="ARBA" id="ARBA00022576"/>
    </source>
</evidence>
<dbReference type="NCBIfam" id="NF006569">
    <property type="entry name" value="PRK09082.1"/>
    <property type="match status" value="1"/>
</dbReference>
<dbReference type="GO" id="GO:0030170">
    <property type="term" value="F:pyridoxal phosphate binding"/>
    <property type="evidence" value="ECO:0007669"/>
    <property type="project" value="InterPro"/>
</dbReference>
<keyword evidence="3 7" id="KW-0032">Aminotransferase</keyword>
<evidence type="ECO:0000313" key="8">
    <source>
        <dbReference type="Proteomes" id="UP000198756"/>
    </source>
</evidence>
<proteinExistence type="inferred from homology"/>
<dbReference type="EMBL" id="FMXE01000012">
    <property type="protein sequence ID" value="SDA74050.1"/>
    <property type="molecule type" value="Genomic_DNA"/>
</dbReference>
<gene>
    <name evidence="7" type="ORF">SAMN03080617_02000</name>
</gene>
<evidence type="ECO:0000256" key="5">
    <source>
        <dbReference type="ARBA" id="ARBA00022898"/>
    </source>
</evidence>
<reference evidence="8" key="1">
    <citation type="submission" date="2016-10" db="EMBL/GenBank/DDBJ databases">
        <authorList>
            <person name="Varghese N."/>
            <person name="Submissions S."/>
        </authorList>
    </citation>
    <scope>NUCLEOTIDE SEQUENCE [LARGE SCALE GENOMIC DNA]</scope>
    <source>
        <strain evidence="8">DSM 22703</strain>
    </source>
</reference>
<dbReference type="Gene3D" id="3.90.1150.10">
    <property type="entry name" value="Aspartate Aminotransferase, domain 1"/>
    <property type="match status" value="1"/>
</dbReference>
<evidence type="ECO:0000313" key="7">
    <source>
        <dbReference type="EMBL" id="SDA74050.1"/>
    </source>
</evidence>
<keyword evidence="4 7" id="KW-0808">Transferase</keyword>
<dbReference type="FunFam" id="3.40.640.10:FF:000033">
    <property type="entry name" value="Aspartate aminotransferase"/>
    <property type="match status" value="1"/>
</dbReference>
<name>A0A1G5XV20_9BACT</name>
<evidence type="ECO:0000256" key="2">
    <source>
        <dbReference type="ARBA" id="ARBA00007441"/>
    </source>
</evidence>
<evidence type="ECO:0000259" key="6">
    <source>
        <dbReference type="Pfam" id="PF00155"/>
    </source>
</evidence>
<comment type="cofactor">
    <cofactor evidence="1">
        <name>pyridoxal 5'-phosphate</name>
        <dbReference type="ChEBI" id="CHEBI:597326"/>
    </cofactor>
</comment>
<dbReference type="PANTHER" id="PTHR43807">
    <property type="entry name" value="FI04487P"/>
    <property type="match status" value="1"/>
</dbReference>
<evidence type="ECO:0000256" key="4">
    <source>
        <dbReference type="ARBA" id="ARBA00022679"/>
    </source>
</evidence>
<protein>
    <submittedName>
        <fullName evidence="7">Methionine aminotransferase</fullName>
    </submittedName>
</protein>
<dbReference type="InterPro" id="IPR004839">
    <property type="entry name" value="Aminotransferase_I/II_large"/>
</dbReference>
<dbReference type="Pfam" id="PF00155">
    <property type="entry name" value="Aminotran_1_2"/>
    <property type="match status" value="1"/>
</dbReference>
<dbReference type="CDD" id="cd00609">
    <property type="entry name" value="AAT_like"/>
    <property type="match status" value="1"/>
</dbReference>
<feature type="domain" description="Aminotransferase class I/classII large" evidence="6">
    <location>
        <begin position="28"/>
        <end position="377"/>
    </location>
</feature>
<dbReference type="InterPro" id="IPR015424">
    <property type="entry name" value="PyrdxlP-dep_Trfase"/>
</dbReference>
<keyword evidence="8" id="KW-1185">Reference proteome</keyword>
<dbReference type="GO" id="GO:0005737">
    <property type="term" value="C:cytoplasm"/>
    <property type="evidence" value="ECO:0007669"/>
    <property type="project" value="TreeGrafter"/>
</dbReference>
<evidence type="ECO:0000256" key="1">
    <source>
        <dbReference type="ARBA" id="ARBA00001933"/>
    </source>
</evidence>
<dbReference type="PANTHER" id="PTHR43807:SF20">
    <property type="entry name" value="FI04487P"/>
    <property type="match status" value="1"/>
</dbReference>
<sequence length="384" mass="43128">MSLRSKLPHIGTTIFTVMSQMASEEGAINLSQGFPGFGADPVLLDLVGKYTREGFNQYAPMAGIPSMRKILSEKTQLTQGYFPDPDREVTIVSGATEAIFSAVSAIVRVGDEVIILEPAYDSYEPAILLNGGIPVYVPLNSTDFSVDWEQVEIAISSKTRAILVNSPHNPSGFVWAENDLNALANLIRDREIYVVSDEVYEHITFDEKRHFSLGAHPELKEKTFVCGSFGKTFHVTGWKIGYCIAPPALTEEFRKIHQYVTFSTVTPIQYAFAEYLEVPDRYLSIPSFYQGKRDFFAKGLKETLFEVIPSHGSFFQLVSYGHLSEISDRELAEKMTRKLKVACIPVSVFYANKKDDKIIRFCFAKTNEDLSKGIERLQNLRSIL</sequence>
<dbReference type="InterPro" id="IPR015421">
    <property type="entry name" value="PyrdxlP-dep_Trfase_major"/>
</dbReference>
<keyword evidence="5" id="KW-0663">Pyridoxal phosphate</keyword>
<dbReference type="OrthoDB" id="1489696at2"/>
<dbReference type="RefSeq" id="WP_092729894.1">
    <property type="nucleotide sequence ID" value="NZ_FMXE01000012.1"/>
</dbReference>
<dbReference type="Proteomes" id="UP000198756">
    <property type="component" value="Unassembled WGS sequence"/>
</dbReference>
<dbReference type="InterPro" id="IPR015422">
    <property type="entry name" value="PyrdxlP-dep_Trfase_small"/>
</dbReference>
<dbReference type="Gene3D" id="3.40.640.10">
    <property type="entry name" value="Type I PLP-dependent aspartate aminotransferase-like (Major domain)"/>
    <property type="match status" value="1"/>
</dbReference>